<keyword evidence="3" id="KW-0732">Signal</keyword>
<sequence>MRILIFSLLAHGHGWWGNSSRVEEGPALGPWRAWLHEAFPVAADRLTQAEQGAETVRQYFEETEYSPWSHGIWWAIDALVSPLGWAIFGAACGRLVQLGGILFLCLAAHYMWAVCYPVVTVFVGLLMAVLWLLRRVLRTFGTITFYVQQWVGGAPEVDDVEMWGPATGSPPETSHLRQFKPPGSGERWVDPDGIRGDPSLVSELRRTDRLHLCRHLACPEEGGTHVQEYGVVKAFNPERFQYVLVPQVLRYGLGFEALERRFNGWPNVLASMLRSPRSWAEFKMLLREDYPKGITKEPEDQIENEEEAEHYEPGRRLRIGTLNSPGGEEEPTALQDFVEKLADGKSMGMNEKQVRDYLANKHVMTTEDMLRRLISEAEVEQARGQRGLTKFLVRWRDELRACERLHSRGESDWSVISRQPTPGTSPETLSSSVMERPPGLTEAPPKVEAQPGVGLKIAAPSVYRSDRKAGAGEAERVEPMAKIAQAIQRQTTKLATLVRNQADTTSHPSGSLKGLGRAAEEVVYVLRACGQYQVGLGAGEHGQALANALLAAQVGASSKLRASGFRQKMTQRLAVGLAGGFWGTRERHCLGAAEFITYTDAELDAFSSEARNSKGGGDQRPAQPQRLDEWLVRVKRQTDVWCLIYGAEWRLIEEVKEIVRLLKKDTNRETLTLAEIKFYALLPGPDGEAWLKMPTSFDIELPGGWFQEEEVTRAKERALLDRNGTLLCWGNLCRIGCDTTGCQRSHGSLKGPFEALDPAVQMQLLRRGGLKRMKAETKDTVTQKIKDLRAFVATEKAEKIGDVKKNKGGRAGAETAEPQDQGESGKAGGHQEARDPPRKVQFWEAPEEFRVDYTEAEDVKEFVVGPDTTWADDVFKPDYTRQGPPDEPDAFYVHKTRAGAYAADFVSTVVAVLQEGGFGGTREDWVKVVQLGNDLLSKAQGVEGAACSLWEVREEAGQGLDSRELDGRLHPDLLDYARDVRRRGMAARYVGPRHRVPSRLHPNARRNVAQVFKQIGKDVAKHRVLVVSSDHDCLKSAISSPFEAVDKMCPDHSISEEKRIVHDQRGVNQGTTKFLHPPAIQPAHVQIARRILWRKIRCPNLPVVMSKKDIAGAFRLLWVAPGDVELFGGDIPWEGDELQEGLPAEGEEQCACILVEPYVGLRPWVSAEVFEHGVRTMLCHAAINVEKDRIEGAFRTSQTVWGLVMDTETKRVHLPEKRIQKGADLLADGAFDYTPVEAATEVQGDHDGLGVRYNLVYVVKAAVCRWLSSNSEQWEELFSSDLRTMLPPMERVGLPGESCLEENGEGLVIHAGEMLSFIAFACEVGAQWVGAVVLYAGDNVIVKHWLQSRQSGVRAGRLLVRLANLVEMRHNCTIIAGWWRTYRNVDSDFITRCTDEEFREYVAEKQLKVVDVGEAVRQALEDSERFGPCFLSWASEVDRKSMMQLKEKRMFRQLQKEVRIPWACYEVEEWHHGLRKAKDFELVSQELGAQRFQEGSRQLRLLCASIGPDPHGKRVEAFLNAANRAEAPVALMKARCLGEG</sequence>
<keyword evidence="2" id="KW-0472">Membrane</keyword>
<keyword evidence="5" id="KW-1185">Reference proteome</keyword>
<feature type="compositionally biased region" description="Basic and acidic residues" evidence="1">
    <location>
        <begin position="829"/>
        <end position="838"/>
    </location>
</feature>
<feature type="transmembrane region" description="Helical" evidence="2">
    <location>
        <begin position="113"/>
        <end position="133"/>
    </location>
</feature>
<dbReference type="EMBL" id="CAXAMN010014747">
    <property type="protein sequence ID" value="CAK9044193.1"/>
    <property type="molecule type" value="Genomic_DNA"/>
</dbReference>
<feature type="signal peptide" evidence="3">
    <location>
        <begin position="1"/>
        <end position="17"/>
    </location>
</feature>
<dbReference type="Proteomes" id="UP001642484">
    <property type="component" value="Unassembled WGS sequence"/>
</dbReference>
<feature type="compositionally biased region" description="Polar residues" evidence="1">
    <location>
        <begin position="414"/>
        <end position="433"/>
    </location>
</feature>
<feature type="region of interest" description="Disordered" evidence="1">
    <location>
        <begin position="409"/>
        <end position="447"/>
    </location>
</feature>
<name>A0ABP0LZG9_9DINO</name>
<feature type="transmembrane region" description="Helical" evidence="2">
    <location>
        <begin position="83"/>
        <end position="106"/>
    </location>
</feature>
<keyword evidence="2" id="KW-0812">Transmembrane</keyword>
<feature type="chain" id="PRO_5046255698" evidence="3">
    <location>
        <begin position="18"/>
        <end position="1540"/>
    </location>
</feature>
<evidence type="ECO:0000313" key="4">
    <source>
        <dbReference type="EMBL" id="CAK9044193.1"/>
    </source>
</evidence>
<evidence type="ECO:0000256" key="1">
    <source>
        <dbReference type="SAM" id="MobiDB-lite"/>
    </source>
</evidence>
<comment type="caution">
    <text evidence="4">The sequence shown here is derived from an EMBL/GenBank/DDBJ whole genome shotgun (WGS) entry which is preliminary data.</text>
</comment>
<gene>
    <name evidence="4" type="ORF">CCMP2556_LOCUS23288</name>
</gene>
<proteinExistence type="predicted"/>
<evidence type="ECO:0000256" key="2">
    <source>
        <dbReference type="SAM" id="Phobius"/>
    </source>
</evidence>
<feature type="region of interest" description="Disordered" evidence="1">
    <location>
        <begin position="803"/>
        <end position="839"/>
    </location>
</feature>
<evidence type="ECO:0000256" key="3">
    <source>
        <dbReference type="SAM" id="SignalP"/>
    </source>
</evidence>
<organism evidence="4 5">
    <name type="scientific">Durusdinium trenchii</name>
    <dbReference type="NCBI Taxonomy" id="1381693"/>
    <lineage>
        <taxon>Eukaryota</taxon>
        <taxon>Sar</taxon>
        <taxon>Alveolata</taxon>
        <taxon>Dinophyceae</taxon>
        <taxon>Suessiales</taxon>
        <taxon>Symbiodiniaceae</taxon>
        <taxon>Durusdinium</taxon>
    </lineage>
</organism>
<accession>A0ABP0LZG9</accession>
<protein>
    <submittedName>
        <fullName evidence="4">Uncharacterized protein</fullName>
    </submittedName>
</protein>
<feature type="region of interest" description="Disordered" evidence="1">
    <location>
        <begin position="169"/>
        <end position="188"/>
    </location>
</feature>
<evidence type="ECO:0000313" key="5">
    <source>
        <dbReference type="Proteomes" id="UP001642484"/>
    </source>
</evidence>
<reference evidence="4 5" key="1">
    <citation type="submission" date="2024-02" db="EMBL/GenBank/DDBJ databases">
        <authorList>
            <person name="Chen Y."/>
            <person name="Shah S."/>
            <person name="Dougan E. K."/>
            <person name="Thang M."/>
            <person name="Chan C."/>
        </authorList>
    </citation>
    <scope>NUCLEOTIDE SEQUENCE [LARGE SCALE GENOMIC DNA]</scope>
</reference>
<keyword evidence="2" id="KW-1133">Transmembrane helix</keyword>